<organism evidence="2 3">
    <name type="scientific">Orbilia oligospora</name>
    <name type="common">Nematode-trapping fungus</name>
    <name type="synonym">Arthrobotrys oligospora</name>
    <dbReference type="NCBI Taxonomy" id="2813651"/>
    <lineage>
        <taxon>Eukaryota</taxon>
        <taxon>Fungi</taxon>
        <taxon>Dikarya</taxon>
        <taxon>Ascomycota</taxon>
        <taxon>Pezizomycotina</taxon>
        <taxon>Orbiliomycetes</taxon>
        <taxon>Orbiliales</taxon>
        <taxon>Orbiliaceae</taxon>
        <taxon>Orbilia</taxon>
    </lineage>
</organism>
<reference evidence="2 3" key="1">
    <citation type="submission" date="2019-03" db="EMBL/GenBank/DDBJ databases">
        <title>Nematode-trapping fungi genome.</title>
        <authorList>
            <person name="Vidal-Diez De Ulzurrun G."/>
        </authorList>
    </citation>
    <scope>NUCLEOTIDE SEQUENCE [LARGE SCALE GENOMIC DNA]</scope>
    <source>
        <strain evidence="2 3">TWF154</strain>
    </source>
</reference>
<dbReference type="InterPro" id="IPR053137">
    <property type="entry name" value="NLR-like"/>
</dbReference>
<evidence type="ECO:0000256" key="1">
    <source>
        <dbReference type="SAM" id="MobiDB-lite"/>
    </source>
</evidence>
<dbReference type="EMBL" id="SOZJ01000007">
    <property type="protein sequence ID" value="TGJ64134.1"/>
    <property type="molecule type" value="Genomic_DNA"/>
</dbReference>
<dbReference type="PANTHER" id="PTHR46082">
    <property type="entry name" value="ATP/GTP-BINDING PROTEIN-RELATED"/>
    <property type="match status" value="1"/>
</dbReference>
<proteinExistence type="predicted"/>
<gene>
    <name evidence="2" type="ORF">EYR41_010208</name>
</gene>
<evidence type="ECO:0000313" key="2">
    <source>
        <dbReference type="EMBL" id="TGJ64134.1"/>
    </source>
</evidence>
<feature type="compositionally biased region" description="Acidic residues" evidence="1">
    <location>
        <begin position="89"/>
        <end position="104"/>
    </location>
</feature>
<name>A0A7C8KFT1_ORBOL</name>
<feature type="region of interest" description="Disordered" evidence="1">
    <location>
        <begin position="84"/>
        <end position="107"/>
    </location>
</feature>
<comment type="caution">
    <text evidence="2">The sequence shown here is derived from an EMBL/GenBank/DDBJ whole genome shotgun (WGS) entry which is preliminary data.</text>
</comment>
<dbReference type="PANTHER" id="PTHR46082:SF11">
    <property type="entry name" value="AAA+ ATPASE DOMAIN-CONTAINING PROTEIN-RELATED"/>
    <property type="match status" value="1"/>
</dbReference>
<sequence length="143" mass="15860">MGKVVQGGGFQRTGALDNPSRSLLAALTKLETAYDLNDGSQIPQYLAELEAKQLNLAKKFLRNESMKDIAFKAAASHISKSDIISQTVIEEDDDEEEDEEEEEQTGGCRYCDRTKVFRENNRGMQVHFGLIASGNQVIKDAAF</sequence>
<protein>
    <submittedName>
        <fullName evidence="2">Uncharacterized protein</fullName>
    </submittedName>
</protein>
<dbReference type="AlphaFoldDB" id="A0A7C8KFT1"/>
<dbReference type="Proteomes" id="UP000297595">
    <property type="component" value="Unassembled WGS sequence"/>
</dbReference>
<accession>A0A7C8KFT1</accession>
<evidence type="ECO:0000313" key="3">
    <source>
        <dbReference type="Proteomes" id="UP000297595"/>
    </source>
</evidence>
<dbReference type="OrthoDB" id="20872at2759"/>